<dbReference type="AlphaFoldDB" id="W9Y7Z7"/>
<dbReference type="GeneID" id="19163771"/>
<organism evidence="1 2">
    <name type="scientific">Capronia coronata CBS 617.96</name>
    <dbReference type="NCBI Taxonomy" id="1182541"/>
    <lineage>
        <taxon>Eukaryota</taxon>
        <taxon>Fungi</taxon>
        <taxon>Dikarya</taxon>
        <taxon>Ascomycota</taxon>
        <taxon>Pezizomycotina</taxon>
        <taxon>Eurotiomycetes</taxon>
        <taxon>Chaetothyriomycetidae</taxon>
        <taxon>Chaetothyriales</taxon>
        <taxon>Herpotrichiellaceae</taxon>
        <taxon>Capronia</taxon>
    </lineage>
</organism>
<sequence length="66" mass="7312">MRHLRMTALLRPGAGETARWWLCATRKRCLKHGPAATARYIIEDGLFTAATWPTVTQIGTGMIATL</sequence>
<proteinExistence type="predicted"/>
<evidence type="ECO:0000313" key="2">
    <source>
        <dbReference type="Proteomes" id="UP000019484"/>
    </source>
</evidence>
<name>W9Y7Z7_9EURO</name>
<protein>
    <submittedName>
        <fullName evidence="1">Uncharacterized protein</fullName>
    </submittedName>
</protein>
<keyword evidence="2" id="KW-1185">Reference proteome</keyword>
<accession>W9Y7Z7</accession>
<evidence type="ECO:0000313" key="1">
    <source>
        <dbReference type="EMBL" id="EXJ78524.1"/>
    </source>
</evidence>
<dbReference type="HOGENOM" id="CLU_2830973_0_0_1"/>
<comment type="caution">
    <text evidence="1">The sequence shown here is derived from an EMBL/GenBank/DDBJ whole genome shotgun (WGS) entry which is preliminary data.</text>
</comment>
<dbReference type="EMBL" id="AMWN01000011">
    <property type="protein sequence ID" value="EXJ78524.1"/>
    <property type="molecule type" value="Genomic_DNA"/>
</dbReference>
<dbReference type="Proteomes" id="UP000019484">
    <property type="component" value="Unassembled WGS sequence"/>
</dbReference>
<dbReference type="RefSeq" id="XP_007727972.1">
    <property type="nucleotide sequence ID" value="XM_007729782.1"/>
</dbReference>
<gene>
    <name evidence="1" type="ORF">A1O1_08925</name>
</gene>
<reference evidence="1 2" key="1">
    <citation type="submission" date="2013-03" db="EMBL/GenBank/DDBJ databases">
        <title>The Genome Sequence of Capronia coronata CBS 617.96.</title>
        <authorList>
            <consortium name="The Broad Institute Genomics Platform"/>
            <person name="Cuomo C."/>
            <person name="de Hoog S."/>
            <person name="Gorbushina A."/>
            <person name="Walker B."/>
            <person name="Young S.K."/>
            <person name="Zeng Q."/>
            <person name="Gargeya S."/>
            <person name="Fitzgerald M."/>
            <person name="Haas B."/>
            <person name="Abouelleil A."/>
            <person name="Allen A.W."/>
            <person name="Alvarado L."/>
            <person name="Arachchi H.M."/>
            <person name="Berlin A.M."/>
            <person name="Chapman S.B."/>
            <person name="Gainer-Dewar J."/>
            <person name="Goldberg J."/>
            <person name="Griggs A."/>
            <person name="Gujja S."/>
            <person name="Hansen M."/>
            <person name="Howarth C."/>
            <person name="Imamovic A."/>
            <person name="Ireland A."/>
            <person name="Larimer J."/>
            <person name="McCowan C."/>
            <person name="Murphy C."/>
            <person name="Pearson M."/>
            <person name="Poon T.W."/>
            <person name="Priest M."/>
            <person name="Roberts A."/>
            <person name="Saif S."/>
            <person name="Shea T."/>
            <person name="Sisk P."/>
            <person name="Sykes S."/>
            <person name="Wortman J."/>
            <person name="Nusbaum C."/>
            <person name="Birren B."/>
        </authorList>
    </citation>
    <scope>NUCLEOTIDE SEQUENCE [LARGE SCALE GENOMIC DNA]</scope>
    <source>
        <strain evidence="1 2">CBS 617.96</strain>
    </source>
</reference>